<protein>
    <submittedName>
        <fullName evidence="3">Uncharacterized protein</fullName>
    </submittedName>
</protein>
<organism evidence="3 4">
    <name type="scientific">Apolygus lucorum</name>
    <name type="common">Small green plant bug</name>
    <name type="synonym">Lygocoris lucorum</name>
    <dbReference type="NCBI Taxonomy" id="248454"/>
    <lineage>
        <taxon>Eukaryota</taxon>
        <taxon>Metazoa</taxon>
        <taxon>Ecdysozoa</taxon>
        <taxon>Arthropoda</taxon>
        <taxon>Hexapoda</taxon>
        <taxon>Insecta</taxon>
        <taxon>Pterygota</taxon>
        <taxon>Neoptera</taxon>
        <taxon>Paraneoptera</taxon>
        <taxon>Hemiptera</taxon>
        <taxon>Heteroptera</taxon>
        <taxon>Panheteroptera</taxon>
        <taxon>Cimicomorpha</taxon>
        <taxon>Miridae</taxon>
        <taxon>Mirini</taxon>
        <taxon>Apolygus</taxon>
    </lineage>
</organism>
<evidence type="ECO:0000313" key="4">
    <source>
        <dbReference type="Proteomes" id="UP000466442"/>
    </source>
</evidence>
<feature type="region of interest" description="Disordered" evidence="1">
    <location>
        <begin position="182"/>
        <end position="308"/>
    </location>
</feature>
<evidence type="ECO:0000313" key="3">
    <source>
        <dbReference type="EMBL" id="KAF6216593.1"/>
    </source>
</evidence>
<reference evidence="3" key="1">
    <citation type="journal article" date="2021" name="Mol. Ecol. Resour.">
        <title>Apolygus lucorum genome provides insights into omnivorousness and mesophyll feeding.</title>
        <authorList>
            <person name="Liu Y."/>
            <person name="Liu H."/>
            <person name="Wang H."/>
            <person name="Huang T."/>
            <person name="Liu B."/>
            <person name="Yang B."/>
            <person name="Yin L."/>
            <person name="Li B."/>
            <person name="Zhang Y."/>
            <person name="Zhang S."/>
            <person name="Jiang F."/>
            <person name="Zhang X."/>
            <person name="Ren Y."/>
            <person name="Wang B."/>
            <person name="Wang S."/>
            <person name="Lu Y."/>
            <person name="Wu K."/>
            <person name="Fan W."/>
            <person name="Wang G."/>
        </authorList>
    </citation>
    <scope>NUCLEOTIDE SEQUENCE</scope>
    <source>
        <strain evidence="3">12Hb</strain>
    </source>
</reference>
<dbReference type="AlphaFoldDB" id="A0A8S9Y5Y5"/>
<keyword evidence="2" id="KW-0812">Transmembrane</keyword>
<feature type="compositionally biased region" description="Polar residues" evidence="1">
    <location>
        <begin position="191"/>
        <end position="216"/>
    </location>
</feature>
<evidence type="ECO:0000256" key="2">
    <source>
        <dbReference type="SAM" id="Phobius"/>
    </source>
</evidence>
<gene>
    <name evidence="3" type="ORF">GE061_000936</name>
</gene>
<keyword evidence="2" id="KW-0472">Membrane</keyword>
<name>A0A8S9Y5Y5_APOLU</name>
<feature type="compositionally biased region" description="Polar residues" evidence="1">
    <location>
        <begin position="271"/>
        <end position="296"/>
    </location>
</feature>
<evidence type="ECO:0000256" key="1">
    <source>
        <dbReference type="SAM" id="MobiDB-lite"/>
    </source>
</evidence>
<feature type="compositionally biased region" description="Polar residues" evidence="1">
    <location>
        <begin position="231"/>
        <end position="256"/>
    </location>
</feature>
<keyword evidence="2" id="KW-1133">Transmembrane helix</keyword>
<dbReference type="Proteomes" id="UP000466442">
    <property type="component" value="Linkage Group LG1"/>
</dbReference>
<keyword evidence="4" id="KW-1185">Reference proteome</keyword>
<accession>A0A8S9Y5Y5</accession>
<feature type="transmembrane region" description="Helical" evidence="2">
    <location>
        <begin position="433"/>
        <end position="454"/>
    </location>
</feature>
<sequence>MPVFSFWTSFGPVYQRISSPMGPVMLISSDVQDGRTRCSGIDNVTNKFDSSLCDTVLPDFKAINQTVQIKTVVMCFGLYDILYELCKVVPGEFADIVSADYRESQKSSNFCVEAAAISLIQHTDPALNKWADHLKKLLLQQNSCEDLCQFENGIHSICKLIVASHRYLRRTLVIDYHEAKSFPSSEDDVSGLNQDTMGTTPTISTDVDPPNTNTNYHEAKSFPSSEDDVSGLNQDTMGTTPTISTDVDPSNTNTNYHEAKSFPSSEDDVSGLNQDTMGTTATISTDVDPSNTNTNYHEAKSFPLSEDDVSGLNQDTMGTTATISTDVDPSNTNTNYHEAKSFPLSEDDVSGFNQDTMGTTATISTEVDPSNTNTNYHEAKSFPLSEDDVSGLNQDTMGTTPTISTEVDPPNTNTNLTTAQRVEQTEGLVGLKIWLAVITVTVTLTLIIVTAYFIRKKLSSNELGIRQPLFSRRKSYSFADLLEL</sequence>
<comment type="caution">
    <text evidence="3">The sequence shown here is derived from an EMBL/GenBank/DDBJ whole genome shotgun (WGS) entry which is preliminary data.</text>
</comment>
<dbReference type="EMBL" id="WIXP02000001">
    <property type="protein sequence ID" value="KAF6216593.1"/>
    <property type="molecule type" value="Genomic_DNA"/>
</dbReference>
<proteinExistence type="predicted"/>